<keyword evidence="2 3" id="KW-0238">DNA-binding</keyword>
<protein>
    <submittedName>
        <fullName evidence="5">TetR family transcriptional regulator</fullName>
    </submittedName>
</protein>
<evidence type="ECO:0000313" key="6">
    <source>
        <dbReference type="Proteomes" id="UP000282892"/>
    </source>
</evidence>
<evidence type="ECO:0000259" key="4">
    <source>
        <dbReference type="PROSITE" id="PS50977"/>
    </source>
</evidence>
<dbReference type="InterPro" id="IPR001647">
    <property type="entry name" value="HTH_TetR"/>
</dbReference>
<proteinExistence type="predicted"/>
<evidence type="ECO:0000313" key="5">
    <source>
        <dbReference type="EMBL" id="AZU63954.1"/>
    </source>
</evidence>
<dbReference type="SUPFAM" id="SSF46689">
    <property type="entry name" value="Homeodomain-like"/>
    <property type="match status" value="1"/>
</dbReference>
<accession>A0A3Q9QV32</accession>
<name>A0A3Q9QV32_9BACI</name>
<dbReference type="PANTHER" id="PTHR43479:SF11">
    <property type="entry name" value="ACREF_ENVCD OPERON REPRESSOR-RELATED"/>
    <property type="match status" value="1"/>
</dbReference>
<keyword evidence="6" id="KW-1185">Reference proteome</keyword>
<dbReference type="PROSITE" id="PS50977">
    <property type="entry name" value="HTH_TETR_2"/>
    <property type="match status" value="1"/>
</dbReference>
<dbReference type="OrthoDB" id="9814200at2"/>
<dbReference type="InterPro" id="IPR041490">
    <property type="entry name" value="KstR2_TetR_C"/>
</dbReference>
<keyword evidence="1" id="KW-0678">Repressor</keyword>
<reference evidence="5 6" key="1">
    <citation type="submission" date="2017-07" db="EMBL/GenBank/DDBJ databases">
        <title>The complete genome sequence of Bacillus mesonae strain H20-5, an efficient strain improving plant abiotic stress resistance.</title>
        <authorList>
            <person name="Kim S.Y."/>
            <person name="Song H."/>
            <person name="Sang M.K."/>
            <person name="Weon H.-Y."/>
            <person name="Song J."/>
        </authorList>
    </citation>
    <scope>NUCLEOTIDE SEQUENCE [LARGE SCALE GENOMIC DNA]</scope>
    <source>
        <strain evidence="5 6">H20-5</strain>
    </source>
</reference>
<evidence type="ECO:0000256" key="2">
    <source>
        <dbReference type="ARBA" id="ARBA00023125"/>
    </source>
</evidence>
<evidence type="ECO:0000256" key="3">
    <source>
        <dbReference type="PROSITE-ProRule" id="PRU00335"/>
    </source>
</evidence>
<feature type="DNA-binding region" description="H-T-H motif" evidence="3">
    <location>
        <begin position="29"/>
        <end position="48"/>
    </location>
</feature>
<dbReference type="InterPro" id="IPR050624">
    <property type="entry name" value="HTH-type_Tx_Regulator"/>
</dbReference>
<feature type="domain" description="HTH tetR-type" evidence="4">
    <location>
        <begin position="6"/>
        <end position="66"/>
    </location>
</feature>
<dbReference type="AlphaFoldDB" id="A0A3Q9QV32"/>
<dbReference type="InterPro" id="IPR009057">
    <property type="entry name" value="Homeodomain-like_sf"/>
</dbReference>
<dbReference type="EMBL" id="CP022572">
    <property type="protein sequence ID" value="AZU63954.1"/>
    <property type="molecule type" value="Genomic_DNA"/>
</dbReference>
<dbReference type="SUPFAM" id="SSF48498">
    <property type="entry name" value="Tetracyclin repressor-like, C-terminal domain"/>
    <property type="match status" value="1"/>
</dbReference>
<dbReference type="PANTHER" id="PTHR43479">
    <property type="entry name" value="ACREF/ENVCD OPERON REPRESSOR-RELATED"/>
    <property type="match status" value="1"/>
</dbReference>
<dbReference type="PRINTS" id="PR00455">
    <property type="entry name" value="HTHTETR"/>
</dbReference>
<dbReference type="Pfam" id="PF17932">
    <property type="entry name" value="TetR_C_24"/>
    <property type="match status" value="1"/>
</dbReference>
<dbReference type="Gene3D" id="1.10.357.10">
    <property type="entry name" value="Tetracycline Repressor, domain 2"/>
    <property type="match status" value="1"/>
</dbReference>
<dbReference type="GO" id="GO:0003677">
    <property type="term" value="F:DNA binding"/>
    <property type="evidence" value="ECO:0007669"/>
    <property type="project" value="UniProtKB-UniRule"/>
</dbReference>
<dbReference type="Gene3D" id="1.10.10.60">
    <property type="entry name" value="Homeodomain-like"/>
    <property type="match status" value="1"/>
</dbReference>
<dbReference type="InterPro" id="IPR036271">
    <property type="entry name" value="Tet_transcr_reg_TetR-rel_C_sf"/>
</dbReference>
<organism evidence="5 6">
    <name type="scientific">Neobacillus mesonae</name>
    <dbReference type="NCBI Taxonomy" id="1193713"/>
    <lineage>
        <taxon>Bacteria</taxon>
        <taxon>Bacillati</taxon>
        <taxon>Bacillota</taxon>
        <taxon>Bacilli</taxon>
        <taxon>Bacillales</taxon>
        <taxon>Bacillaceae</taxon>
        <taxon>Neobacillus</taxon>
    </lineage>
</organism>
<dbReference type="RefSeq" id="WP_066387424.1">
    <property type="nucleotide sequence ID" value="NZ_CP022572.1"/>
</dbReference>
<evidence type="ECO:0000256" key="1">
    <source>
        <dbReference type="ARBA" id="ARBA00022491"/>
    </source>
</evidence>
<dbReference type="Pfam" id="PF00440">
    <property type="entry name" value="TetR_N"/>
    <property type="match status" value="1"/>
</dbReference>
<sequence>MADKSSSLRERIIETSLRLFEARGYHKVTVDQIVKESNTSKGGFYHNFKSKDELLYVIHDQFISYILEEGKKAYKQWNTPTERLHGIIKSFVMVLDLYKSQVTVFYQEYSYLAPEYFTEIKVKRDQYKDLMFRVIQDGIDCGEFREELPIPIISMAIFGAVNWICKWYKTNGRYTIPEIADIYADIILHAVLTKEASENPNYSRFFLKSHSVDLALKDIF</sequence>
<dbReference type="KEGG" id="nmk:CHR53_23365"/>
<gene>
    <name evidence="5" type="ORF">CHR53_23365</name>
</gene>
<dbReference type="Proteomes" id="UP000282892">
    <property type="component" value="Chromosome"/>
</dbReference>